<evidence type="ECO:0000313" key="1">
    <source>
        <dbReference type="EMBL" id="GBP54554.1"/>
    </source>
</evidence>
<keyword evidence="2" id="KW-1185">Reference proteome</keyword>
<gene>
    <name evidence="1" type="ORF">EVAR_43427_1</name>
</gene>
<sequence length="76" mass="8434">MTSVCANELAACPKCQTIPKLGHTATQSLLRLHGPVYIYRVMSYGERLKFAHHVIRGQHAGASNESRRVDPFARGQ</sequence>
<dbReference type="AlphaFoldDB" id="A0A4C1WWW6"/>
<organism evidence="1 2">
    <name type="scientific">Eumeta variegata</name>
    <name type="common">Bagworm moth</name>
    <name type="synonym">Eumeta japonica</name>
    <dbReference type="NCBI Taxonomy" id="151549"/>
    <lineage>
        <taxon>Eukaryota</taxon>
        <taxon>Metazoa</taxon>
        <taxon>Ecdysozoa</taxon>
        <taxon>Arthropoda</taxon>
        <taxon>Hexapoda</taxon>
        <taxon>Insecta</taxon>
        <taxon>Pterygota</taxon>
        <taxon>Neoptera</taxon>
        <taxon>Endopterygota</taxon>
        <taxon>Lepidoptera</taxon>
        <taxon>Glossata</taxon>
        <taxon>Ditrysia</taxon>
        <taxon>Tineoidea</taxon>
        <taxon>Psychidae</taxon>
        <taxon>Oiketicinae</taxon>
        <taxon>Eumeta</taxon>
    </lineage>
</organism>
<dbReference type="EMBL" id="BGZK01000649">
    <property type="protein sequence ID" value="GBP54554.1"/>
    <property type="molecule type" value="Genomic_DNA"/>
</dbReference>
<dbReference type="Proteomes" id="UP000299102">
    <property type="component" value="Unassembled WGS sequence"/>
</dbReference>
<accession>A0A4C1WWW6</accession>
<reference evidence="1 2" key="1">
    <citation type="journal article" date="2019" name="Commun. Biol.">
        <title>The bagworm genome reveals a unique fibroin gene that provides high tensile strength.</title>
        <authorList>
            <person name="Kono N."/>
            <person name="Nakamura H."/>
            <person name="Ohtoshi R."/>
            <person name="Tomita M."/>
            <person name="Numata K."/>
            <person name="Arakawa K."/>
        </authorList>
    </citation>
    <scope>NUCLEOTIDE SEQUENCE [LARGE SCALE GENOMIC DNA]</scope>
</reference>
<evidence type="ECO:0000313" key="2">
    <source>
        <dbReference type="Proteomes" id="UP000299102"/>
    </source>
</evidence>
<proteinExistence type="predicted"/>
<name>A0A4C1WWW6_EUMVA</name>
<comment type="caution">
    <text evidence="1">The sequence shown here is derived from an EMBL/GenBank/DDBJ whole genome shotgun (WGS) entry which is preliminary data.</text>
</comment>
<protein>
    <submittedName>
        <fullName evidence="1">Uncharacterized protein</fullName>
    </submittedName>
</protein>